<reference evidence="2" key="1">
    <citation type="submission" date="2020-05" db="EMBL/GenBank/DDBJ databases">
        <authorList>
            <person name="Chiriac C."/>
            <person name="Salcher M."/>
            <person name="Ghai R."/>
            <person name="Kavagutti S V."/>
        </authorList>
    </citation>
    <scope>NUCLEOTIDE SEQUENCE</scope>
</reference>
<sequence>MHRAARAFRRERLRVGRQVRAPTSRSLARRLPARGTRRLRRTRPTPGRCPPDRGTHAGLRRRRLRGGAQASTGHRVGGPRNRLALRRPARAGRRRKTPVVGQRDRTDLRLPRVVDTDALRGTHGFALPRRTSERTLVLGRGDVDRRARGERPHRRGPCACPNLGLPWSCATAVGQHAGERCPDERGTAPRPLLRTGPRTARRRLGRARQPDDVRARVDAHRRQCHGVVPGWRCDGGLGIDHRRTRLATIGRGHRLPRRPALARRATDARMVGGGRRGGRRRHRRSLPPVGERGP</sequence>
<feature type="region of interest" description="Disordered" evidence="1">
    <location>
        <begin position="178"/>
        <end position="217"/>
    </location>
</feature>
<feature type="compositionally biased region" description="Basic residues" evidence="1">
    <location>
        <begin position="83"/>
        <end position="97"/>
    </location>
</feature>
<feature type="compositionally biased region" description="Basic residues" evidence="1">
    <location>
        <begin position="33"/>
        <end position="43"/>
    </location>
</feature>
<dbReference type="EMBL" id="CAEZTS010000203">
    <property type="protein sequence ID" value="CAB4593269.1"/>
    <property type="molecule type" value="Genomic_DNA"/>
</dbReference>
<gene>
    <name evidence="2" type="ORF">UFOPK1722_01749</name>
</gene>
<feature type="compositionally biased region" description="Basic residues" evidence="1">
    <location>
        <begin position="276"/>
        <end position="285"/>
    </location>
</feature>
<feature type="compositionally biased region" description="Low complexity" evidence="1">
    <location>
        <begin position="188"/>
        <end position="198"/>
    </location>
</feature>
<evidence type="ECO:0000313" key="2">
    <source>
        <dbReference type="EMBL" id="CAB4593269.1"/>
    </source>
</evidence>
<name>A0A6J6FZR7_9ZZZZ</name>
<dbReference type="AlphaFoldDB" id="A0A6J6FZR7"/>
<accession>A0A6J6FZR7</accession>
<proteinExistence type="predicted"/>
<evidence type="ECO:0000256" key="1">
    <source>
        <dbReference type="SAM" id="MobiDB-lite"/>
    </source>
</evidence>
<feature type="compositionally biased region" description="Basic and acidic residues" evidence="1">
    <location>
        <begin position="178"/>
        <end position="187"/>
    </location>
</feature>
<organism evidence="2">
    <name type="scientific">freshwater metagenome</name>
    <dbReference type="NCBI Taxonomy" id="449393"/>
    <lineage>
        <taxon>unclassified sequences</taxon>
        <taxon>metagenomes</taxon>
        <taxon>ecological metagenomes</taxon>
    </lineage>
</organism>
<feature type="compositionally biased region" description="Basic and acidic residues" evidence="1">
    <location>
        <begin position="208"/>
        <end position="217"/>
    </location>
</feature>
<feature type="region of interest" description="Disordered" evidence="1">
    <location>
        <begin position="33"/>
        <end position="104"/>
    </location>
</feature>
<protein>
    <submittedName>
        <fullName evidence="2">Unannotated protein</fullName>
    </submittedName>
</protein>
<feature type="region of interest" description="Disordered" evidence="1">
    <location>
        <begin position="261"/>
        <end position="294"/>
    </location>
</feature>